<feature type="compositionally biased region" description="Basic residues" evidence="1">
    <location>
        <begin position="405"/>
        <end position="418"/>
    </location>
</feature>
<dbReference type="AlphaFoldDB" id="A0A165D4D2"/>
<feature type="region of interest" description="Disordered" evidence="1">
    <location>
        <begin position="694"/>
        <end position="741"/>
    </location>
</feature>
<proteinExistence type="predicted"/>
<feature type="compositionally biased region" description="Gly residues" evidence="1">
    <location>
        <begin position="30"/>
        <end position="44"/>
    </location>
</feature>
<reference evidence="4 5" key="1">
    <citation type="journal article" date="2016" name="Mol. Biol. Evol.">
        <title>Comparative Genomics of Early-Diverging Mushroom-Forming Fungi Provides Insights into the Origins of Lignocellulose Decay Capabilities.</title>
        <authorList>
            <person name="Nagy L.G."/>
            <person name="Riley R."/>
            <person name="Tritt A."/>
            <person name="Adam C."/>
            <person name="Daum C."/>
            <person name="Floudas D."/>
            <person name="Sun H."/>
            <person name="Yadav J.S."/>
            <person name="Pangilinan J."/>
            <person name="Larsson K.H."/>
            <person name="Matsuura K."/>
            <person name="Barry K."/>
            <person name="Labutti K."/>
            <person name="Kuo R."/>
            <person name="Ohm R.A."/>
            <person name="Bhattacharya S.S."/>
            <person name="Shirouzu T."/>
            <person name="Yoshinaga Y."/>
            <person name="Martin F.M."/>
            <person name="Grigoriev I.V."/>
            <person name="Hibbett D.S."/>
        </authorList>
    </citation>
    <scope>NUCLEOTIDE SEQUENCE [LARGE SCALE GENOMIC DNA]</scope>
    <source>
        <strain evidence="4 5">93-53</strain>
    </source>
</reference>
<dbReference type="InterPro" id="IPR001374">
    <property type="entry name" value="R3H_dom"/>
</dbReference>
<dbReference type="InterPro" id="IPR000467">
    <property type="entry name" value="G_patch_dom"/>
</dbReference>
<dbReference type="EMBL" id="KV427638">
    <property type="protein sequence ID" value="KZT04134.1"/>
    <property type="molecule type" value="Genomic_DNA"/>
</dbReference>
<evidence type="ECO:0000256" key="1">
    <source>
        <dbReference type="SAM" id="MobiDB-lite"/>
    </source>
</evidence>
<dbReference type="STRING" id="1314785.A0A165D4D2"/>
<feature type="region of interest" description="Disordered" evidence="1">
    <location>
        <begin position="491"/>
        <end position="642"/>
    </location>
</feature>
<evidence type="ECO:0000259" key="2">
    <source>
        <dbReference type="PROSITE" id="PS50174"/>
    </source>
</evidence>
<feature type="compositionally biased region" description="Acidic residues" evidence="1">
    <location>
        <begin position="535"/>
        <end position="555"/>
    </location>
</feature>
<feature type="region of interest" description="Disordered" evidence="1">
    <location>
        <begin position="393"/>
        <end position="476"/>
    </location>
</feature>
<name>A0A165D4D2_9APHY</name>
<sequence>MSRGNYNNRGGAFRGDQSRGRGGRSRGRGGSRGNGFRGGRGRGGYIPFDEFDLPISQWPDNDPPARGGFITPRGRGRGWPGNQGSGYNSPIPTRGTDSPRSRGRGRGRGFSGDTTPYGDQGRSGRSEAYLKSRLRAGVPLGKLLSEDRPLLKPVVFVRSVHTATLFQEEEDILQPMAEPVADDEKSHVPTADKVSHVFDGEDLHGESEDDRLEEIDFADLGKIQADVDAVAAVEVVTSTTSEPEDAHTEIKALEEKFTGFFVDTTPTPVTEQPANNVIAADLVEAALGEDDEEIIVYVAPHPRSGPVPPTRQPQENTSVQAVSMTSILTGVGISAPQEADDAQAEGAQAEGAQAEVTTTPTQLQAPAPIVNPETPAFESVSFAFGSTTRKKQTRKLFPVGGPRSLLKRSKKARQRPLRHFGSYGAMLSEAHLQEEVHGKEKDSRESEQRRGDSDVNWGDSDEDEGDAIDEISNGVGAMEIDTQISLEDMRRFVHSMSAEGSRHVTMDDVADTERMREEDEEEAAGRVSDSGSSSDENESERDRQEVEEEIENIFDEGERALVGEVHDQNGGAKGEQPEEEDEEDEEEEEDDDDDDDDILSSDDEASPKSSFQARLAAIRARDRGKGRADSSDDELEMTRADDDDDFFAELEDILHENRDILNGGGRKAGKKLFQAISDGDFDGDDFAVMMQPTRGKDKCAPSTIQDQWERDREKKAENKRKRAQARLEAAADPLAQHKSGKKSRKAMLAAFRLDVSVDMPNRITNLVSLEQQIRRFLDDIEKVSMALPPADKGTRKKIHALATAFNLKSQSKGSGKTRYTTLFKTTKSGIGINEKKIRNIMKGFDRNWEGPNEGKGNGKPISLVKHREGEVVGKAAPKIGESNVGFKMLAAMGWSEGDRIGLSGGLEAPLNAVMKKTKLGLGATITS</sequence>
<evidence type="ECO:0008006" key="6">
    <source>
        <dbReference type="Google" id="ProtNLM"/>
    </source>
</evidence>
<feature type="compositionally biased region" description="Basic and acidic residues" evidence="1">
    <location>
        <begin position="500"/>
        <end position="517"/>
    </location>
</feature>
<dbReference type="SMART" id="SM00393">
    <property type="entry name" value="R3H"/>
    <property type="match status" value="1"/>
</dbReference>
<dbReference type="Gene3D" id="3.30.1370.50">
    <property type="entry name" value="R3H-like domain"/>
    <property type="match status" value="1"/>
</dbReference>
<dbReference type="SUPFAM" id="SSF82708">
    <property type="entry name" value="R3H domain"/>
    <property type="match status" value="1"/>
</dbReference>
<dbReference type="GO" id="GO:0003676">
    <property type="term" value="F:nucleic acid binding"/>
    <property type="evidence" value="ECO:0007669"/>
    <property type="project" value="UniProtKB-UniRule"/>
</dbReference>
<dbReference type="Proteomes" id="UP000076871">
    <property type="component" value="Unassembled WGS sequence"/>
</dbReference>
<feature type="compositionally biased region" description="Basic and acidic residues" evidence="1">
    <location>
        <begin position="707"/>
        <end position="716"/>
    </location>
</feature>
<dbReference type="InterPro" id="IPR036867">
    <property type="entry name" value="R3H_dom_sf"/>
</dbReference>
<feature type="compositionally biased region" description="Acidic residues" evidence="1">
    <location>
        <begin position="577"/>
        <end position="604"/>
    </location>
</feature>
<feature type="compositionally biased region" description="Basic and acidic residues" evidence="1">
    <location>
        <begin position="556"/>
        <end position="567"/>
    </location>
</feature>
<dbReference type="InParanoid" id="A0A165D4D2"/>
<feature type="compositionally biased region" description="Acidic residues" evidence="1">
    <location>
        <begin position="459"/>
        <end position="469"/>
    </location>
</feature>
<dbReference type="Pfam" id="PF01424">
    <property type="entry name" value="R3H"/>
    <property type="match status" value="1"/>
</dbReference>
<evidence type="ECO:0000259" key="3">
    <source>
        <dbReference type="PROSITE" id="PS51061"/>
    </source>
</evidence>
<feature type="compositionally biased region" description="Basic and acidic residues" evidence="1">
    <location>
        <begin position="431"/>
        <end position="453"/>
    </location>
</feature>
<evidence type="ECO:0000313" key="4">
    <source>
        <dbReference type="EMBL" id="KZT04134.1"/>
    </source>
</evidence>
<protein>
    <recommendedName>
        <fullName evidence="6">Protein SQS1</fullName>
    </recommendedName>
</protein>
<keyword evidence="5" id="KW-1185">Reference proteome</keyword>
<dbReference type="GeneID" id="63823557"/>
<dbReference type="PANTHER" id="PTHR14195">
    <property type="entry name" value="G PATCH DOMAIN CONTAINING PROTEIN 2"/>
    <property type="match status" value="1"/>
</dbReference>
<organism evidence="4 5">
    <name type="scientific">Laetiporus sulphureus 93-53</name>
    <dbReference type="NCBI Taxonomy" id="1314785"/>
    <lineage>
        <taxon>Eukaryota</taxon>
        <taxon>Fungi</taxon>
        <taxon>Dikarya</taxon>
        <taxon>Basidiomycota</taxon>
        <taxon>Agaricomycotina</taxon>
        <taxon>Agaricomycetes</taxon>
        <taxon>Polyporales</taxon>
        <taxon>Laetiporus</taxon>
    </lineage>
</organism>
<feature type="domain" description="R3H" evidence="3">
    <location>
        <begin position="763"/>
        <end position="826"/>
    </location>
</feature>
<dbReference type="PROSITE" id="PS51061">
    <property type="entry name" value="R3H"/>
    <property type="match status" value="1"/>
</dbReference>
<accession>A0A165D4D2</accession>
<feature type="compositionally biased region" description="Basic and acidic residues" evidence="1">
    <location>
        <begin position="619"/>
        <end position="640"/>
    </location>
</feature>
<dbReference type="SMART" id="SM00443">
    <property type="entry name" value="G_patch"/>
    <property type="match status" value="1"/>
</dbReference>
<gene>
    <name evidence="4" type="ORF">LAESUDRAFT_703719</name>
</gene>
<dbReference type="RefSeq" id="XP_040761874.1">
    <property type="nucleotide sequence ID" value="XM_040906528.1"/>
</dbReference>
<dbReference type="PROSITE" id="PS50174">
    <property type="entry name" value="G_PATCH"/>
    <property type="match status" value="1"/>
</dbReference>
<feature type="domain" description="G-patch" evidence="2">
    <location>
        <begin position="881"/>
        <end position="926"/>
    </location>
</feature>
<feature type="region of interest" description="Disordered" evidence="1">
    <location>
        <begin position="1"/>
        <end position="125"/>
    </location>
</feature>
<dbReference type="OrthoDB" id="21470at2759"/>
<evidence type="ECO:0000313" key="5">
    <source>
        <dbReference type="Proteomes" id="UP000076871"/>
    </source>
</evidence>
<dbReference type="InterPro" id="IPR051189">
    <property type="entry name" value="Splicing_assoc_domain"/>
</dbReference>
<dbReference type="Pfam" id="PF01585">
    <property type="entry name" value="G-patch"/>
    <property type="match status" value="1"/>
</dbReference>